<dbReference type="HOGENOM" id="CLU_103414_0_0_1"/>
<keyword evidence="3" id="KW-1185">Reference proteome</keyword>
<dbReference type="OrthoDB" id="5209734at2759"/>
<evidence type="ECO:0000313" key="3">
    <source>
        <dbReference type="Proteomes" id="UP000027920"/>
    </source>
</evidence>
<dbReference type="VEuPathDB" id="FungiDB:A1O9_11369"/>
<sequence>MSLLSTFTRCAAANSRLCLVQGRRAFRVESNFRTAATSNSENSFITRKEIAGKGESVQGGPTSQVQGHTGRFDSSTISRIHAAEKEITGLDQAIRGGPTAQAQKHANEPIGSDNLHDITEGEKKVTGGERVKSGPTATAQSELGKKDVDCVVIFKGQLDLATSLAL</sequence>
<comment type="caution">
    <text evidence="2">The sequence shown here is derived from an EMBL/GenBank/DDBJ whole genome shotgun (WGS) entry which is preliminary data.</text>
</comment>
<reference evidence="2 3" key="1">
    <citation type="submission" date="2013-03" db="EMBL/GenBank/DDBJ databases">
        <title>The Genome Sequence of Exophiala aquamarina CBS 119918.</title>
        <authorList>
            <consortium name="The Broad Institute Genomics Platform"/>
            <person name="Cuomo C."/>
            <person name="de Hoog S."/>
            <person name="Gorbushina A."/>
            <person name="Walker B."/>
            <person name="Young S.K."/>
            <person name="Zeng Q."/>
            <person name="Gargeya S."/>
            <person name="Fitzgerald M."/>
            <person name="Haas B."/>
            <person name="Abouelleil A."/>
            <person name="Allen A.W."/>
            <person name="Alvarado L."/>
            <person name="Arachchi H.M."/>
            <person name="Berlin A.M."/>
            <person name="Chapman S.B."/>
            <person name="Gainer-Dewar J."/>
            <person name="Goldberg J."/>
            <person name="Griggs A."/>
            <person name="Gujja S."/>
            <person name="Hansen M."/>
            <person name="Howarth C."/>
            <person name="Imamovic A."/>
            <person name="Ireland A."/>
            <person name="Larimer J."/>
            <person name="McCowan C."/>
            <person name="Murphy C."/>
            <person name="Pearson M."/>
            <person name="Poon T.W."/>
            <person name="Priest M."/>
            <person name="Roberts A."/>
            <person name="Saif S."/>
            <person name="Shea T."/>
            <person name="Sisk P."/>
            <person name="Sykes S."/>
            <person name="Wortman J."/>
            <person name="Nusbaum C."/>
            <person name="Birren B."/>
        </authorList>
    </citation>
    <scope>NUCLEOTIDE SEQUENCE [LARGE SCALE GENOMIC DNA]</scope>
    <source>
        <strain evidence="2 3">CBS 119918</strain>
    </source>
</reference>
<name>A0A072NYN4_9EURO</name>
<evidence type="ECO:0000256" key="1">
    <source>
        <dbReference type="SAM" id="MobiDB-lite"/>
    </source>
</evidence>
<dbReference type="GeneID" id="25286268"/>
<gene>
    <name evidence="2" type="ORF">A1O9_11369</name>
</gene>
<evidence type="ECO:0008006" key="4">
    <source>
        <dbReference type="Google" id="ProtNLM"/>
    </source>
</evidence>
<dbReference type="EMBL" id="AMGV01000017">
    <property type="protein sequence ID" value="KEF52527.1"/>
    <property type="molecule type" value="Genomic_DNA"/>
</dbReference>
<accession>A0A072NYN4</accession>
<feature type="region of interest" description="Disordered" evidence="1">
    <location>
        <begin position="52"/>
        <end position="74"/>
    </location>
</feature>
<protein>
    <recommendedName>
        <fullName evidence="4">SMP domain-containing protein</fullName>
    </recommendedName>
</protein>
<dbReference type="RefSeq" id="XP_013255117.1">
    <property type="nucleotide sequence ID" value="XM_013399663.1"/>
</dbReference>
<dbReference type="AlphaFoldDB" id="A0A072NYN4"/>
<evidence type="ECO:0000313" key="2">
    <source>
        <dbReference type="EMBL" id="KEF52527.1"/>
    </source>
</evidence>
<feature type="compositionally biased region" description="Polar residues" evidence="1">
    <location>
        <begin position="59"/>
        <end position="74"/>
    </location>
</feature>
<organism evidence="2 3">
    <name type="scientific">Exophiala aquamarina CBS 119918</name>
    <dbReference type="NCBI Taxonomy" id="1182545"/>
    <lineage>
        <taxon>Eukaryota</taxon>
        <taxon>Fungi</taxon>
        <taxon>Dikarya</taxon>
        <taxon>Ascomycota</taxon>
        <taxon>Pezizomycotina</taxon>
        <taxon>Eurotiomycetes</taxon>
        <taxon>Chaetothyriomycetidae</taxon>
        <taxon>Chaetothyriales</taxon>
        <taxon>Herpotrichiellaceae</taxon>
        <taxon>Exophiala</taxon>
    </lineage>
</organism>
<feature type="region of interest" description="Disordered" evidence="1">
    <location>
        <begin position="98"/>
        <end position="118"/>
    </location>
</feature>
<proteinExistence type="predicted"/>
<dbReference type="Proteomes" id="UP000027920">
    <property type="component" value="Unassembled WGS sequence"/>
</dbReference>